<evidence type="ECO:0000256" key="6">
    <source>
        <dbReference type="ARBA" id="ARBA00023043"/>
    </source>
</evidence>
<evidence type="ECO:0000256" key="7">
    <source>
        <dbReference type="ARBA" id="ARBA00049534"/>
    </source>
</evidence>
<evidence type="ECO:0000256" key="4">
    <source>
        <dbReference type="ARBA" id="ARBA00022737"/>
    </source>
</evidence>
<dbReference type="InterPro" id="IPR012338">
    <property type="entry name" value="Beta-lactam/transpept-like"/>
</dbReference>
<proteinExistence type="inferred from homology"/>
<keyword evidence="4" id="KW-0677">Repeat</keyword>
<evidence type="ECO:0000313" key="10">
    <source>
        <dbReference type="EMBL" id="CAD7409521.1"/>
    </source>
</evidence>
<dbReference type="PANTHER" id="PTHR12544">
    <property type="entry name" value="GLUTAMINASE"/>
    <property type="match status" value="1"/>
</dbReference>
<feature type="compositionally biased region" description="Basic and acidic residues" evidence="8">
    <location>
        <begin position="32"/>
        <end position="48"/>
    </location>
</feature>
<dbReference type="EMBL" id="OC321150">
    <property type="protein sequence ID" value="CAD7409521.1"/>
    <property type="molecule type" value="Genomic_DNA"/>
</dbReference>
<dbReference type="Gene3D" id="1.10.238.210">
    <property type="match status" value="1"/>
</dbReference>
<dbReference type="InterPro" id="IPR041541">
    <property type="entry name" value="Glutaminase_EF-hand"/>
</dbReference>
<comment type="similarity">
    <text evidence="1">Belongs to the glutaminase family.</text>
</comment>
<evidence type="ECO:0000256" key="3">
    <source>
        <dbReference type="ARBA" id="ARBA00012918"/>
    </source>
</evidence>
<dbReference type="Gene3D" id="3.40.710.10">
    <property type="entry name" value="DD-peptidase/beta-lactamase superfamily"/>
    <property type="match status" value="1"/>
</dbReference>
<comment type="catalytic activity">
    <reaction evidence="7">
        <text>L-glutamine + H2O = L-glutamate + NH4(+)</text>
        <dbReference type="Rhea" id="RHEA:15889"/>
        <dbReference type="ChEBI" id="CHEBI:15377"/>
        <dbReference type="ChEBI" id="CHEBI:28938"/>
        <dbReference type="ChEBI" id="CHEBI:29985"/>
        <dbReference type="ChEBI" id="CHEBI:58359"/>
        <dbReference type="EC" id="3.5.1.2"/>
    </reaction>
</comment>
<evidence type="ECO:0000256" key="1">
    <source>
        <dbReference type="ARBA" id="ARBA00011076"/>
    </source>
</evidence>
<dbReference type="GO" id="GO:0004359">
    <property type="term" value="F:glutaminase activity"/>
    <property type="evidence" value="ECO:0007669"/>
    <property type="project" value="UniProtKB-EC"/>
</dbReference>
<sequence length="474" mass="53308">MEPADTLEALVAELGIETIEEEIEDPVADPVPRADRPNFPRDSAPKEEIGEEGDLEPISPFPNLGKDMKEILIDENITSLRLEDCTYRSQGVDFIRPNYWKGKERFTSIKNGAVILRPTDAPHTFIQTRQNPTMDIVIADWTNSGIIEENNDICDAFPLFAIPKANRGIRIIQEMSSMTPFVHTEEFSLKTAGAAALVGSGLRKTDPRLAQVMKLLDNFSREPQRENDGSTSPLSARLNPEVFKEIISPSVRLISQAFTNQLIVWVCYRIISPNVRLISQAFTNQLIVPDFTEFCDQIKMFYDKCKTNQDGKVASYIPQLAKMTPSYWGVSVCTIDGQRCSFGDTNIPFTLQSCSKPLTYAITLEELGNEKVHTYVGQKPSGRMFNELVLDSQTSQLEETLLRIILFSLVVISSHDFLITDKRVHIIPILLQHSVEGGTSTPSRNEENDDHEVMAVRSTAALDRMTYFNRLSIL</sequence>
<gene>
    <name evidence="10" type="ORF">TCEB3V08_LOCUS10063</name>
</gene>
<dbReference type="Pfam" id="PF17959">
    <property type="entry name" value="EF-hand_14"/>
    <property type="match status" value="1"/>
</dbReference>
<dbReference type="Pfam" id="PF04960">
    <property type="entry name" value="Glutaminase"/>
    <property type="match status" value="1"/>
</dbReference>
<dbReference type="GO" id="GO:0006543">
    <property type="term" value="P:L-glutamine catabolic process"/>
    <property type="evidence" value="ECO:0007669"/>
    <property type="project" value="TreeGrafter"/>
</dbReference>
<evidence type="ECO:0000256" key="8">
    <source>
        <dbReference type="SAM" id="MobiDB-lite"/>
    </source>
</evidence>
<reference evidence="10" key="1">
    <citation type="submission" date="2020-11" db="EMBL/GenBank/DDBJ databases">
        <authorList>
            <person name="Tran Van P."/>
        </authorList>
    </citation>
    <scope>NUCLEOTIDE SEQUENCE</scope>
</reference>
<keyword evidence="5" id="KW-0378">Hydrolase</keyword>
<feature type="domain" description="Glutaminase EF-hand" evidence="9">
    <location>
        <begin position="195"/>
        <end position="264"/>
    </location>
</feature>
<evidence type="ECO:0000256" key="5">
    <source>
        <dbReference type="ARBA" id="ARBA00022801"/>
    </source>
</evidence>
<evidence type="ECO:0000259" key="9">
    <source>
        <dbReference type="Pfam" id="PF17959"/>
    </source>
</evidence>
<dbReference type="PANTHER" id="PTHR12544:SF29">
    <property type="entry name" value="GLUTAMINASE"/>
    <property type="match status" value="1"/>
</dbReference>
<evidence type="ECO:0000256" key="2">
    <source>
        <dbReference type="ARBA" id="ARBA00011881"/>
    </source>
</evidence>
<protein>
    <recommendedName>
        <fullName evidence="3">glutaminase</fullName>
        <ecNumber evidence="3">3.5.1.2</ecNumber>
    </recommendedName>
</protein>
<dbReference type="SUPFAM" id="SSF56601">
    <property type="entry name" value="beta-lactamase/transpeptidase-like"/>
    <property type="match status" value="1"/>
</dbReference>
<dbReference type="GO" id="GO:0006537">
    <property type="term" value="P:glutamate biosynthetic process"/>
    <property type="evidence" value="ECO:0007669"/>
    <property type="project" value="TreeGrafter"/>
</dbReference>
<feature type="region of interest" description="Disordered" evidence="8">
    <location>
        <begin position="21"/>
        <end position="61"/>
    </location>
</feature>
<organism evidence="10">
    <name type="scientific">Timema cristinae</name>
    <name type="common">Walking stick</name>
    <dbReference type="NCBI Taxonomy" id="61476"/>
    <lineage>
        <taxon>Eukaryota</taxon>
        <taxon>Metazoa</taxon>
        <taxon>Ecdysozoa</taxon>
        <taxon>Arthropoda</taxon>
        <taxon>Hexapoda</taxon>
        <taxon>Insecta</taxon>
        <taxon>Pterygota</taxon>
        <taxon>Neoptera</taxon>
        <taxon>Polyneoptera</taxon>
        <taxon>Phasmatodea</taxon>
        <taxon>Timematodea</taxon>
        <taxon>Timematoidea</taxon>
        <taxon>Timematidae</taxon>
        <taxon>Timema</taxon>
    </lineage>
</organism>
<keyword evidence="6" id="KW-0040">ANK repeat</keyword>
<dbReference type="InterPro" id="IPR015868">
    <property type="entry name" value="Glutaminase"/>
</dbReference>
<dbReference type="AlphaFoldDB" id="A0A7R9D7I2"/>
<dbReference type="EC" id="3.5.1.2" evidence="3"/>
<name>A0A7R9D7I2_TIMCR</name>
<accession>A0A7R9D7I2</accession>
<comment type="subunit">
    <text evidence="2">Homotetramer.</text>
</comment>